<name>A0A0E9SBB6_ANGAN</name>
<proteinExistence type="predicted"/>
<dbReference type="EMBL" id="GBXM01070060">
    <property type="protein sequence ID" value="JAH38517.1"/>
    <property type="molecule type" value="Transcribed_RNA"/>
</dbReference>
<dbReference type="AlphaFoldDB" id="A0A0E9SBB6"/>
<protein>
    <submittedName>
        <fullName evidence="1">Uncharacterized protein</fullName>
    </submittedName>
</protein>
<organism evidence="1">
    <name type="scientific">Anguilla anguilla</name>
    <name type="common">European freshwater eel</name>
    <name type="synonym">Muraena anguilla</name>
    <dbReference type="NCBI Taxonomy" id="7936"/>
    <lineage>
        <taxon>Eukaryota</taxon>
        <taxon>Metazoa</taxon>
        <taxon>Chordata</taxon>
        <taxon>Craniata</taxon>
        <taxon>Vertebrata</taxon>
        <taxon>Euteleostomi</taxon>
        <taxon>Actinopterygii</taxon>
        <taxon>Neopterygii</taxon>
        <taxon>Teleostei</taxon>
        <taxon>Anguilliformes</taxon>
        <taxon>Anguillidae</taxon>
        <taxon>Anguilla</taxon>
    </lineage>
</organism>
<reference evidence="1" key="2">
    <citation type="journal article" date="2015" name="Fish Shellfish Immunol.">
        <title>Early steps in the European eel (Anguilla anguilla)-Vibrio vulnificus interaction in the gills: Role of the RtxA13 toxin.</title>
        <authorList>
            <person name="Callol A."/>
            <person name="Pajuelo D."/>
            <person name="Ebbesson L."/>
            <person name="Teles M."/>
            <person name="MacKenzie S."/>
            <person name="Amaro C."/>
        </authorList>
    </citation>
    <scope>NUCLEOTIDE SEQUENCE</scope>
</reference>
<evidence type="ECO:0000313" key="1">
    <source>
        <dbReference type="EMBL" id="JAH38517.1"/>
    </source>
</evidence>
<accession>A0A0E9SBB6</accession>
<sequence length="22" mass="2333">MGDTARRATCGATEFSCGRRSV</sequence>
<reference evidence="1" key="1">
    <citation type="submission" date="2014-11" db="EMBL/GenBank/DDBJ databases">
        <authorList>
            <person name="Amaro Gonzalez C."/>
        </authorList>
    </citation>
    <scope>NUCLEOTIDE SEQUENCE</scope>
</reference>